<name>A0A7D9L052_PARCT</name>
<evidence type="ECO:0000313" key="2">
    <source>
        <dbReference type="Proteomes" id="UP001152795"/>
    </source>
</evidence>
<reference evidence="1" key="1">
    <citation type="submission" date="2020-04" db="EMBL/GenBank/DDBJ databases">
        <authorList>
            <person name="Alioto T."/>
            <person name="Alioto T."/>
            <person name="Gomez Garrido J."/>
        </authorList>
    </citation>
    <scope>NUCLEOTIDE SEQUENCE</scope>
    <source>
        <strain evidence="1">A484AB</strain>
    </source>
</reference>
<gene>
    <name evidence="1" type="ORF">PACLA_8A025799</name>
</gene>
<accession>A0A7D9L052</accession>
<dbReference type="PANTHER" id="PTHR47510">
    <property type="entry name" value="REVERSE TRANSCRIPTASE DOMAIN-CONTAINING PROTEIN"/>
    <property type="match status" value="1"/>
</dbReference>
<protein>
    <submittedName>
        <fullName evidence="1">Uncharacterized protein</fullName>
    </submittedName>
</protein>
<dbReference type="AlphaFoldDB" id="A0A7D9L052"/>
<dbReference type="PANTHER" id="PTHR47510:SF3">
    <property type="entry name" value="ENDO_EXONUCLEASE_PHOSPHATASE DOMAIN-CONTAINING PROTEIN"/>
    <property type="match status" value="1"/>
</dbReference>
<dbReference type="Proteomes" id="UP001152795">
    <property type="component" value="Unassembled WGS sequence"/>
</dbReference>
<dbReference type="EMBL" id="CACRXK020012325">
    <property type="protein sequence ID" value="CAB4023113.1"/>
    <property type="molecule type" value="Genomic_DNA"/>
</dbReference>
<feature type="non-terminal residue" evidence="1">
    <location>
        <position position="1"/>
    </location>
</feature>
<keyword evidence="2" id="KW-1185">Reference proteome</keyword>
<organism evidence="1 2">
    <name type="scientific">Paramuricea clavata</name>
    <name type="common">Red gorgonian</name>
    <name type="synonym">Violescent sea-whip</name>
    <dbReference type="NCBI Taxonomy" id="317549"/>
    <lineage>
        <taxon>Eukaryota</taxon>
        <taxon>Metazoa</taxon>
        <taxon>Cnidaria</taxon>
        <taxon>Anthozoa</taxon>
        <taxon>Octocorallia</taxon>
        <taxon>Malacalcyonacea</taxon>
        <taxon>Plexauridae</taxon>
        <taxon>Paramuricea</taxon>
    </lineage>
</organism>
<dbReference type="OrthoDB" id="419189at2759"/>
<proteinExistence type="predicted"/>
<evidence type="ECO:0000313" key="1">
    <source>
        <dbReference type="EMBL" id="CAB4023113.1"/>
    </source>
</evidence>
<sequence length="157" mass="17767">FKEFQPPNESSVQQIIKSLSTKTCSLDPIPTHVLKNHIESLTPIFTDIVKNSLSEGVFPNTLKISHLSPRLKKPDLDKDLFPNFRPIANIAILSKVLEKTVAVQTQDFQNSNNLYPSFQSAYQKFHSTETALLKVTNDILRTLDNHQDVILVMLDLP</sequence>
<comment type="caution">
    <text evidence="1">The sequence shown here is derived from an EMBL/GenBank/DDBJ whole genome shotgun (WGS) entry which is preliminary data.</text>
</comment>